<comment type="caution">
    <text evidence="2">The sequence shown here is derived from an EMBL/GenBank/DDBJ whole genome shotgun (WGS) entry which is preliminary data.</text>
</comment>
<dbReference type="RefSeq" id="WP_324775135.1">
    <property type="nucleotide sequence ID" value="NZ_BAAATS010000028.1"/>
</dbReference>
<dbReference type="EMBL" id="JAOZYB010000351">
    <property type="protein sequence ID" value="MEB3966150.1"/>
    <property type="molecule type" value="Genomic_DNA"/>
</dbReference>
<organism evidence="2 3">
    <name type="scientific">Streptomyces kunmingensis</name>
    <dbReference type="NCBI Taxonomy" id="68225"/>
    <lineage>
        <taxon>Bacteria</taxon>
        <taxon>Bacillati</taxon>
        <taxon>Actinomycetota</taxon>
        <taxon>Actinomycetes</taxon>
        <taxon>Kitasatosporales</taxon>
        <taxon>Streptomycetaceae</taxon>
        <taxon>Streptomyces</taxon>
    </lineage>
</organism>
<protein>
    <recommendedName>
        <fullName evidence="4">Peptidase inhibitor family I36</fullName>
    </recommendedName>
</protein>
<feature type="signal peptide" evidence="1">
    <location>
        <begin position="1"/>
        <end position="27"/>
    </location>
</feature>
<sequence length="126" mass="13651">MRLKALALAAIPAAFLGVMVSAPTASAWSSGNCPEGSFCTWADYWYEKTDQTPSLNTGTEWSGSAAASIFYNNTSRDITMTYVRIADGEGAQEFTSCASPHSGSYFTSPMYVTDVSWREDDGTPCW</sequence>
<evidence type="ECO:0008006" key="4">
    <source>
        <dbReference type="Google" id="ProtNLM"/>
    </source>
</evidence>
<evidence type="ECO:0000313" key="3">
    <source>
        <dbReference type="Proteomes" id="UP001352223"/>
    </source>
</evidence>
<keyword evidence="1" id="KW-0732">Signal</keyword>
<proteinExistence type="predicted"/>
<feature type="chain" id="PRO_5046786995" description="Peptidase inhibitor family I36" evidence="1">
    <location>
        <begin position="28"/>
        <end position="126"/>
    </location>
</feature>
<accession>A0ABU6CP68</accession>
<gene>
    <name evidence="2" type="ORF">OKJ48_38890</name>
</gene>
<keyword evidence="3" id="KW-1185">Reference proteome</keyword>
<evidence type="ECO:0000313" key="2">
    <source>
        <dbReference type="EMBL" id="MEB3966150.1"/>
    </source>
</evidence>
<dbReference type="Proteomes" id="UP001352223">
    <property type="component" value="Unassembled WGS sequence"/>
</dbReference>
<evidence type="ECO:0000256" key="1">
    <source>
        <dbReference type="SAM" id="SignalP"/>
    </source>
</evidence>
<name>A0ABU6CP68_9ACTN</name>
<reference evidence="2 3" key="1">
    <citation type="submission" date="2022-10" db="EMBL/GenBank/DDBJ databases">
        <authorList>
            <person name="Xie J."/>
            <person name="Shen N."/>
        </authorList>
    </citation>
    <scope>NUCLEOTIDE SEQUENCE [LARGE SCALE GENOMIC DNA]</scope>
    <source>
        <strain evidence="2 3">DSM 41681</strain>
    </source>
</reference>